<dbReference type="Proteomes" id="UP000814243">
    <property type="component" value="Unassembled WGS sequence"/>
</dbReference>
<proteinExistence type="predicted"/>
<organism evidence="2 3">
    <name type="scientific">Spodoptera exigua</name>
    <name type="common">Beet armyworm</name>
    <name type="synonym">Noctua fulgens</name>
    <dbReference type="NCBI Taxonomy" id="7107"/>
    <lineage>
        <taxon>Eukaryota</taxon>
        <taxon>Metazoa</taxon>
        <taxon>Ecdysozoa</taxon>
        <taxon>Arthropoda</taxon>
        <taxon>Hexapoda</taxon>
        <taxon>Insecta</taxon>
        <taxon>Pterygota</taxon>
        <taxon>Neoptera</taxon>
        <taxon>Endopterygota</taxon>
        <taxon>Lepidoptera</taxon>
        <taxon>Glossata</taxon>
        <taxon>Ditrysia</taxon>
        <taxon>Noctuoidea</taxon>
        <taxon>Noctuidae</taxon>
        <taxon>Amphipyrinae</taxon>
        <taxon>Spodoptera</taxon>
    </lineage>
</organism>
<dbReference type="AlphaFoldDB" id="A0A922SCE5"/>
<evidence type="ECO:0000313" key="2">
    <source>
        <dbReference type="EMBL" id="KAH9632269.1"/>
    </source>
</evidence>
<protein>
    <submittedName>
        <fullName evidence="2">Uncharacterized protein</fullName>
    </submittedName>
</protein>
<feature type="region of interest" description="Disordered" evidence="1">
    <location>
        <begin position="483"/>
        <end position="550"/>
    </location>
</feature>
<dbReference type="EMBL" id="JACEFF010000716">
    <property type="protein sequence ID" value="KAH9632269.1"/>
    <property type="molecule type" value="Genomic_DNA"/>
</dbReference>
<accession>A0A922SCE5</accession>
<feature type="region of interest" description="Disordered" evidence="1">
    <location>
        <begin position="114"/>
        <end position="133"/>
    </location>
</feature>
<gene>
    <name evidence="2" type="ORF">HF086_004525</name>
</gene>
<feature type="compositionally biased region" description="Basic and acidic residues" evidence="1">
    <location>
        <begin position="195"/>
        <end position="205"/>
    </location>
</feature>
<name>A0A922SCE5_SPOEX</name>
<comment type="caution">
    <text evidence="2">The sequence shown here is derived from an EMBL/GenBank/DDBJ whole genome shotgun (WGS) entry which is preliminary data.</text>
</comment>
<sequence length="614" mass="68250">MCVGTEWRWGLRAVWRGACAPPADMPRHAPLAHTKLDFSDVDNEKSTIEVDADAPGVVVFSYPRYCRYRALIARLEGIQASWLRDSLVAALGGYAAPTKNTRILYCKTPRRLSLRNGAGPQSEEEDEDYRRVEQSPEDLAFLLPFENHERNNGFAPSYKHNGKLDEPHTIATIDVTDSPLRDDDVKILRTPSPKIEQHDQFDQSDKLGNGKNGNGNDQNGKQNVDCETGEINTKDEIIVKNAEELNREFLESLPKEEKMVKISVKPVEKLIEPSVKLLEGDVKVPYKPKTPEIIDLDEYPESPQAVKKKKLDILKERGLEVTALPPWQGVAPHMMPPPMILNPTVQHQIMTQAQLFHMYNIIPNYANGVQPPKVIQASSIFGNTGPEKTVYGNPKDPFMPPPHVLHGAPVKPLRAPPTQTTPQDILDLTCKSTSPSPPKPAVEIVRVPPSPSPNHTPQNLTKNYTLVDGKAVVGSNLEITLVNKASSPGKNRPPQKRSSNGKFMSTKTPTPPKETYPKYTSPGTTQKKPAINIPSYQVRDDSPTGHGHHQGQNLAQLMEMQKNSLPMTSLMEPYMALYSSLGPMDQRQLAYLMTNQLRYPSLLNLGVATPTTKN</sequence>
<evidence type="ECO:0000313" key="3">
    <source>
        <dbReference type="Proteomes" id="UP000814243"/>
    </source>
</evidence>
<feature type="compositionally biased region" description="Low complexity" evidence="1">
    <location>
        <begin position="214"/>
        <end position="223"/>
    </location>
</feature>
<reference evidence="2" key="1">
    <citation type="journal article" date="2021" name="G3 (Bethesda)">
        <title>Genome and transcriptome analysis of the beet armyworm Spodoptera exigua reveals targets for pest control. .</title>
        <authorList>
            <person name="Simon S."/>
            <person name="Breeschoten T."/>
            <person name="Jansen H.J."/>
            <person name="Dirks R.P."/>
            <person name="Schranz M.E."/>
            <person name="Ros V.I.D."/>
        </authorList>
    </citation>
    <scope>NUCLEOTIDE SEQUENCE</scope>
    <source>
        <strain evidence="2">TB_SE_WUR_2020</strain>
    </source>
</reference>
<feature type="region of interest" description="Disordered" evidence="1">
    <location>
        <begin position="190"/>
        <end position="228"/>
    </location>
</feature>
<evidence type="ECO:0000256" key="1">
    <source>
        <dbReference type="SAM" id="MobiDB-lite"/>
    </source>
</evidence>